<dbReference type="Gene3D" id="3.50.50.60">
    <property type="entry name" value="FAD/NAD(P)-binding domain"/>
    <property type="match status" value="2"/>
</dbReference>
<evidence type="ECO:0000256" key="12">
    <source>
        <dbReference type="PIRSR" id="PIRSR000350-3"/>
    </source>
</evidence>
<keyword evidence="4 14" id="KW-0285">Flavoprotein</keyword>
<dbReference type="InterPro" id="IPR012999">
    <property type="entry name" value="Pyr_OxRdtase_I_AS"/>
</dbReference>
<dbReference type="GO" id="GO:0050660">
    <property type="term" value="F:flavin adenine dinucleotide binding"/>
    <property type="evidence" value="ECO:0007669"/>
    <property type="project" value="InterPro"/>
</dbReference>
<accession>A0A4R4ECR0</accession>
<comment type="miscellaneous">
    <text evidence="14">The active site is a redox-active disulfide bond.</text>
</comment>
<dbReference type="NCBIfam" id="TIGR01350">
    <property type="entry name" value="lipoamide_DH"/>
    <property type="match status" value="1"/>
</dbReference>
<evidence type="ECO:0000256" key="1">
    <source>
        <dbReference type="ARBA" id="ARBA00007532"/>
    </source>
</evidence>
<dbReference type="Pfam" id="PF02852">
    <property type="entry name" value="Pyr_redox_dim"/>
    <property type="match status" value="1"/>
</dbReference>
<dbReference type="RefSeq" id="WP_132418298.1">
    <property type="nucleotide sequence ID" value="NZ_SKFG01000010.1"/>
</dbReference>
<dbReference type="FunFam" id="3.30.390.30:FF:000001">
    <property type="entry name" value="Dihydrolipoyl dehydrogenase"/>
    <property type="match status" value="1"/>
</dbReference>
<dbReference type="PRINTS" id="PR00368">
    <property type="entry name" value="FADPNR"/>
</dbReference>
<dbReference type="SUPFAM" id="SSF51905">
    <property type="entry name" value="FAD/NAD(P)-binding domain"/>
    <property type="match status" value="1"/>
</dbReference>
<gene>
    <name evidence="17" type="primary">lpdA</name>
    <name evidence="17" type="ORF">E0485_12105</name>
</gene>
<evidence type="ECO:0000256" key="9">
    <source>
        <dbReference type="ARBA" id="ARBA00023284"/>
    </source>
</evidence>
<dbReference type="InterPro" id="IPR023753">
    <property type="entry name" value="FAD/NAD-binding_dom"/>
</dbReference>
<protein>
    <recommendedName>
        <fullName evidence="3 14">Dihydrolipoyl dehydrogenase</fullName>
        <ecNumber evidence="2 14">1.8.1.4</ecNumber>
    </recommendedName>
</protein>
<feature type="domain" description="Pyridine nucleotide-disulphide oxidoreductase dimerisation" evidence="15">
    <location>
        <begin position="349"/>
        <end position="457"/>
    </location>
</feature>
<feature type="binding site" evidence="12">
    <location>
        <begin position="147"/>
        <end position="149"/>
    </location>
    <ligand>
        <name>FAD</name>
        <dbReference type="ChEBI" id="CHEBI:57692"/>
    </ligand>
</feature>
<dbReference type="OrthoDB" id="9800167at2"/>
<keyword evidence="8" id="KW-1015">Disulfide bond</keyword>
<evidence type="ECO:0000256" key="8">
    <source>
        <dbReference type="ARBA" id="ARBA00023157"/>
    </source>
</evidence>
<evidence type="ECO:0000256" key="7">
    <source>
        <dbReference type="ARBA" id="ARBA00023027"/>
    </source>
</evidence>
<evidence type="ECO:0000256" key="6">
    <source>
        <dbReference type="ARBA" id="ARBA00023002"/>
    </source>
</evidence>
<comment type="similarity">
    <text evidence="1 14">Belongs to the class-I pyridine nucleotide-disulfide oxidoreductase family.</text>
</comment>
<keyword evidence="5 12" id="KW-0274">FAD</keyword>
<dbReference type="GO" id="GO:0006103">
    <property type="term" value="P:2-oxoglutarate metabolic process"/>
    <property type="evidence" value="ECO:0007669"/>
    <property type="project" value="TreeGrafter"/>
</dbReference>
<evidence type="ECO:0000256" key="2">
    <source>
        <dbReference type="ARBA" id="ARBA00012608"/>
    </source>
</evidence>
<keyword evidence="6 14" id="KW-0560">Oxidoreductase</keyword>
<evidence type="ECO:0000256" key="10">
    <source>
        <dbReference type="ARBA" id="ARBA00049187"/>
    </source>
</evidence>
<keyword evidence="12" id="KW-0547">Nucleotide-binding</keyword>
<evidence type="ECO:0000256" key="5">
    <source>
        <dbReference type="ARBA" id="ARBA00022827"/>
    </source>
</evidence>
<dbReference type="Pfam" id="PF07992">
    <property type="entry name" value="Pyr_redox_2"/>
    <property type="match status" value="1"/>
</dbReference>
<evidence type="ECO:0000256" key="3">
    <source>
        <dbReference type="ARBA" id="ARBA00016961"/>
    </source>
</evidence>
<keyword evidence="7 12" id="KW-0520">NAD</keyword>
<dbReference type="Gene3D" id="3.30.390.30">
    <property type="match status" value="1"/>
</dbReference>
<dbReference type="InterPro" id="IPR006258">
    <property type="entry name" value="Lipoamide_DH"/>
</dbReference>
<reference evidence="17 18" key="1">
    <citation type="submission" date="2019-03" db="EMBL/GenBank/DDBJ databases">
        <authorList>
            <person name="Kim M.K.M."/>
        </authorList>
    </citation>
    <scope>NUCLEOTIDE SEQUENCE [LARGE SCALE GENOMIC DNA]</scope>
    <source>
        <strain evidence="17 18">18JY21-1</strain>
    </source>
</reference>
<dbReference type="PRINTS" id="PR00411">
    <property type="entry name" value="PNDRDTASEI"/>
</dbReference>
<dbReference type="Proteomes" id="UP000295418">
    <property type="component" value="Unassembled WGS sequence"/>
</dbReference>
<dbReference type="PIRSF" id="PIRSF000350">
    <property type="entry name" value="Mercury_reductase_MerA"/>
    <property type="match status" value="1"/>
</dbReference>
<feature type="disulfide bond" description="Redox-active" evidence="13">
    <location>
        <begin position="47"/>
        <end position="52"/>
    </location>
</feature>
<dbReference type="PANTHER" id="PTHR22912">
    <property type="entry name" value="DISULFIDE OXIDOREDUCTASE"/>
    <property type="match status" value="1"/>
</dbReference>
<keyword evidence="9 14" id="KW-0676">Redox-active center</keyword>
<dbReference type="PROSITE" id="PS00076">
    <property type="entry name" value="PYRIDINE_REDOX_1"/>
    <property type="match status" value="1"/>
</dbReference>
<evidence type="ECO:0000256" key="4">
    <source>
        <dbReference type="ARBA" id="ARBA00022630"/>
    </source>
</evidence>
<evidence type="ECO:0000256" key="13">
    <source>
        <dbReference type="PIRSR" id="PIRSR000350-4"/>
    </source>
</evidence>
<evidence type="ECO:0000256" key="11">
    <source>
        <dbReference type="PIRSR" id="PIRSR000350-2"/>
    </source>
</evidence>
<sequence>MVVGDASLDIDVLVIGAGPGGYVAAIRAAQLGKSVLIVDKSEWGGVCLNRGCIPSKALISAAHRYEHMTHSYTMGVTAENVSVDFGKVQEWKGSVVKKLTGGVAGLLKGNKVQMFNGEVMFINENEARVFNDQEAPRYRFQHCIIATGSRPIELKPFPFSGRILSSTEALELKEIPKSMVVIGGGYIGIELGQTFAKFGTKVTILEGSKSILPASEADMSKLVAKNLDRLKVDVYTEALAQSSEQNDKEVTVTFTAKGEEKKVTAEYCLVTVGRRPNTDGDLGLELANVKVGERGLIEIDNQGRTSNPHIYAIGDIVAGPALAHKASYEGKVAAEAIAGLPSVIDYKVIPAVVFSDPEIAYVGYSEKEAKESGINVAVGKFPYVANGRALSMDVSDGFVKVIANKDTGIILGAQIIGPEASNLISEMCLAIEMGATLEDVAMTIHAHPTLGEITMEAAEVALGHPIHQIVSGR</sequence>
<feature type="active site" description="Proton acceptor" evidence="11">
    <location>
        <position position="447"/>
    </location>
</feature>
<feature type="binding site" evidence="12">
    <location>
        <begin position="183"/>
        <end position="190"/>
    </location>
    <ligand>
        <name>NAD(+)</name>
        <dbReference type="ChEBI" id="CHEBI:57540"/>
    </ligand>
</feature>
<feature type="domain" description="FAD/NAD(P)-binding" evidence="16">
    <location>
        <begin position="11"/>
        <end position="330"/>
    </location>
</feature>
<dbReference type="InterPro" id="IPR016156">
    <property type="entry name" value="FAD/NAD-linked_Rdtase_dimer_sf"/>
</dbReference>
<dbReference type="AlphaFoldDB" id="A0A4R4ECR0"/>
<dbReference type="GO" id="GO:0004148">
    <property type="term" value="F:dihydrolipoyl dehydrogenase (NADH) activity"/>
    <property type="evidence" value="ECO:0007669"/>
    <property type="project" value="UniProtKB-EC"/>
</dbReference>
<dbReference type="InterPro" id="IPR004099">
    <property type="entry name" value="Pyr_nucl-diS_OxRdtase_dimer"/>
</dbReference>
<dbReference type="EMBL" id="SKFG01000010">
    <property type="protein sequence ID" value="TCZ77197.1"/>
    <property type="molecule type" value="Genomic_DNA"/>
</dbReference>
<evidence type="ECO:0000313" key="17">
    <source>
        <dbReference type="EMBL" id="TCZ77197.1"/>
    </source>
</evidence>
<dbReference type="EC" id="1.8.1.4" evidence="2 14"/>
<dbReference type="InterPro" id="IPR036188">
    <property type="entry name" value="FAD/NAD-bd_sf"/>
</dbReference>
<feature type="binding site" evidence="12">
    <location>
        <position position="273"/>
    </location>
    <ligand>
        <name>NAD(+)</name>
        <dbReference type="ChEBI" id="CHEBI:57540"/>
    </ligand>
</feature>
<feature type="binding site" evidence="12">
    <location>
        <position position="206"/>
    </location>
    <ligand>
        <name>NAD(+)</name>
        <dbReference type="ChEBI" id="CHEBI:57540"/>
    </ligand>
</feature>
<dbReference type="SUPFAM" id="SSF55424">
    <property type="entry name" value="FAD/NAD-linked reductases, dimerisation (C-terminal) domain"/>
    <property type="match status" value="1"/>
</dbReference>
<comment type="cofactor">
    <cofactor evidence="12 14">
        <name>FAD</name>
        <dbReference type="ChEBI" id="CHEBI:57692"/>
    </cofactor>
    <text evidence="12 14">Binds 1 FAD per subunit.</text>
</comment>
<feature type="binding site" evidence="12">
    <location>
        <position position="56"/>
    </location>
    <ligand>
        <name>FAD</name>
        <dbReference type="ChEBI" id="CHEBI:57692"/>
    </ligand>
</feature>
<evidence type="ECO:0000313" key="18">
    <source>
        <dbReference type="Proteomes" id="UP000295418"/>
    </source>
</evidence>
<dbReference type="InterPro" id="IPR050151">
    <property type="entry name" value="Class-I_Pyr_Nuc-Dis_Oxidored"/>
</dbReference>
<evidence type="ECO:0000256" key="14">
    <source>
        <dbReference type="RuleBase" id="RU003692"/>
    </source>
</evidence>
<organism evidence="17 18">
    <name type="scientific">Paenibacillus albiflavus</name>
    <dbReference type="NCBI Taxonomy" id="2545760"/>
    <lineage>
        <taxon>Bacteria</taxon>
        <taxon>Bacillati</taxon>
        <taxon>Bacillota</taxon>
        <taxon>Bacilli</taxon>
        <taxon>Bacillales</taxon>
        <taxon>Paenibacillaceae</taxon>
        <taxon>Paenibacillus</taxon>
    </lineage>
</organism>
<feature type="binding site" evidence="12">
    <location>
        <position position="315"/>
    </location>
    <ligand>
        <name>FAD</name>
        <dbReference type="ChEBI" id="CHEBI:57692"/>
    </ligand>
</feature>
<name>A0A4R4ECR0_9BACL</name>
<evidence type="ECO:0000259" key="15">
    <source>
        <dbReference type="Pfam" id="PF02852"/>
    </source>
</evidence>
<comment type="catalytic activity">
    <reaction evidence="10 14">
        <text>N(6)-[(R)-dihydrolipoyl]-L-lysyl-[protein] + NAD(+) = N(6)-[(R)-lipoyl]-L-lysyl-[protein] + NADH + H(+)</text>
        <dbReference type="Rhea" id="RHEA:15045"/>
        <dbReference type="Rhea" id="RHEA-COMP:10474"/>
        <dbReference type="Rhea" id="RHEA-COMP:10475"/>
        <dbReference type="ChEBI" id="CHEBI:15378"/>
        <dbReference type="ChEBI" id="CHEBI:57540"/>
        <dbReference type="ChEBI" id="CHEBI:57945"/>
        <dbReference type="ChEBI" id="CHEBI:83099"/>
        <dbReference type="ChEBI" id="CHEBI:83100"/>
        <dbReference type="EC" id="1.8.1.4"/>
    </reaction>
</comment>
<keyword evidence="18" id="KW-1185">Reference proteome</keyword>
<dbReference type="InterPro" id="IPR001100">
    <property type="entry name" value="Pyr_nuc-diS_OxRdtase"/>
</dbReference>
<dbReference type="PANTHER" id="PTHR22912:SF160">
    <property type="entry name" value="DIHYDROLIPOYL DEHYDROGENASE"/>
    <property type="match status" value="1"/>
</dbReference>
<proteinExistence type="inferred from homology"/>
<evidence type="ECO:0000259" key="16">
    <source>
        <dbReference type="Pfam" id="PF07992"/>
    </source>
</evidence>
<comment type="caution">
    <text evidence="17">The sequence shown here is derived from an EMBL/GenBank/DDBJ whole genome shotgun (WGS) entry which is preliminary data.</text>
</comment>